<evidence type="ECO:0000256" key="5">
    <source>
        <dbReference type="ARBA" id="ARBA00022857"/>
    </source>
</evidence>
<dbReference type="Pfam" id="PF00667">
    <property type="entry name" value="FAD_binding_1"/>
    <property type="match status" value="3"/>
</dbReference>
<dbReference type="PRINTS" id="PR00371">
    <property type="entry name" value="FPNCR"/>
</dbReference>
<gene>
    <name evidence="10" type="ORF">ODALV1_LOCUS5212</name>
</gene>
<reference evidence="10 11" key="1">
    <citation type="submission" date="2024-08" db="EMBL/GenBank/DDBJ databases">
        <authorList>
            <person name="Cucini C."/>
            <person name="Frati F."/>
        </authorList>
    </citation>
    <scope>NUCLEOTIDE SEQUENCE [LARGE SCALE GENOMIC DNA]</scope>
</reference>
<feature type="region of interest" description="Disordered" evidence="7">
    <location>
        <begin position="1318"/>
        <end position="1341"/>
    </location>
</feature>
<evidence type="ECO:0000259" key="8">
    <source>
        <dbReference type="PROSITE" id="PS50902"/>
    </source>
</evidence>
<dbReference type="SUPFAM" id="SSF52218">
    <property type="entry name" value="Flavoproteins"/>
    <property type="match status" value="3"/>
</dbReference>
<dbReference type="InterPro" id="IPR017938">
    <property type="entry name" value="Riboflavin_synthase-like_b-brl"/>
</dbReference>
<dbReference type="Pfam" id="PF00175">
    <property type="entry name" value="NAD_binding_1"/>
    <property type="match status" value="3"/>
</dbReference>
<evidence type="ECO:0000256" key="1">
    <source>
        <dbReference type="ARBA" id="ARBA00001917"/>
    </source>
</evidence>
<dbReference type="PROSITE" id="PS51384">
    <property type="entry name" value="FAD_FR"/>
    <property type="match status" value="3"/>
</dbReference>
<keyword evidence="6" id="KW-0560">Oxidoreductase</keyword>
<accession>A0ABP1PYF0</accession>
<dbReference type="InterPro" id="IPR023173">
    <property type="entry name" value="NADPH_Cyt_P450_Rdtase_alpha"/>
</dbReference>
<evidence type="ECO:0000313" key="11">
    <source>
        <dbReference type="Proteomes" id="UP001642540"/>
    </source>
</evidence>
<comment type="cofactor">
    <cofactor evidence="1">
        <name>FMN</name>
        <dbReference type="ChEBI" id="CHEBI:58210"/>
    </cofactor>
</comment>
<name>A0ABP1PYF0_9HEXA</name>
<protein>
    <recommendedName>
        <fullName evidence="12">NADPH-dependent diflavin oxidoreductase 1</fullName>
    </recommendedName>
</protein>
<keyword evidence="4" id="KW-0274">FAD</keyword>
<keyword evidence="3" id="KW-0285">Flavoprotein</keyword>
<evidence type="ECO:0000256" key="7">
    <source>
        <dbReference type="SAM" id="MobiDB-lite"/>
    </source>
</evidence>
<sequence length="1940" mass="220269">MDAAGSASVTTESSSADLLIAFGTTTGTARDVAHRIAREAYSFTFENSYTHYFRPRVLSMKEISVNYLISNWVNKNAMVIFVVSTTGQGEFPDDTKELWRELCGKSVPAVPIRFAAIGLGDSFYEMYNYPAKKLQNRLKQLSATSPFEVCLCDDQHDCGYAGALNPYLERCWRAWVPENCTTNPDSVPVARYNLVNIPVPGLQFNNQPRPTCDKLEQRMMIRNERVTDFDNFEDTRLIAFDTTNSNLNFQAGDVLQVFADNFPDNVQNFFKLYPQLRDQPPFYLVSVRSMRWVSIPAELFELCGPQPWTWETVATKIFDFQSIPGVYAFQILRSFATDPLIKEKFDEYCRPEGLDDLYNYTNGPRRTILEVLLDFRNTAVLVPPNYLFELIPFMRPRAFSIASPPCETQHIEILVAVVEYTTNLKTRRRGTCSHWLAEYCQIGQKVGVFCEKGSLRPPPNDAHVIMIGPGTGVAPFRSMIKQNLDKWDKHLFFGCRNKNIDFNFGQEFNEMVEKGQLGFYHAVSRDSAGRKLEYVQDLIVKQPNLFSSMMVSPLPIYIYVCGRAGQMPKDVRAAMQTVFSKIGINAAKHVINGMIEQGRYQKKQVGGTPKTESTQMDAAGSASVTTESSSADLLIAFGTTTGTARDVAHRIAREAYSFTFENSYTHYFRPRVLSMKEISVNYLISNWVNKNAMVIFVVSTTGQGEFPDDTKELWLSRSHGSRISGQAICGKSVPAVPIRFAAIGLGDSFYEMYNYPAKKLQNRLKQLSATSPFEVCLCDDQHDCGYAGALNPYLERCWRAWVPENCTTNPDSVPVARYNLVNIPVPGLQFNNQPRPTCDKLEQRMMIRNERVTDFDNFEDTRLIAFDTTNSNLNFQAGDVLQVFADNFPDNVQNFFKLYPQLRDQPPFYLVSVRSMRWVSIPAELFELCGPQPWTWETVATKIFDFQSIPGVYAFQILRSFATDPLIKEKFDEYCRPEGLDDLYNYTNGPRRTILEVLLDFRNTAVLVPPNYLFELIPFMRPRAFSIASPPCETQHIEILVAVVEYTTNLKTRRRGTCSHWLAEYCQIGQKVGVFCEKGSLRPPPNDAHVIMIGPGTGVAPFRSMIKQNLDKWDKHLFFGCRNKNIDFNFGQFNEMVEKGQLGFYHAVSRDSAGRKLEYVQDLIVKQPNLFSSMMVSPLPIYIYVCGRAGQMPKDVRAAMQTVFSKIGINAAKHVINGMIEQGRYQVASAPHVLASHDHDSGIPATSSELPKSREFIYGFSAIDNRRVCLKLHTYGWSIEFTSQSADFKVCTSKPNVLIAKIEFNLLSYRSPYTIKDSSAGKKQVGGTPKTESTQMDAAGSASVTTESSSADLLIAFGTTTGTARDVAHRIAREAYSFTFENSYTHYFRPRVLSMKEISVNYLISNWVNKNAMVIFVVSTTGQGEFPDDTKELWRELCGKSVPAVPIRFAAIGLGDSFYEMYNYPAKKLQNRLKQLSATSPFEVCLCDDQHDCGYAGALNPYLERCWRAWVPENCTTNPDSVPVARYNLVNIPVPGLQFNNQPRPTCDKLEQRMMIRNERVTDFDNFEDTRLIAFDTTNSNLNFQAGDVLQVFADNFPDNVQNFFKLYPQLRDQPPFYLVSVRSMRWVSIPAELFELCGPQPWTWETVATKIFDFQSIPGVYAFQILRSFATDPLIKEKFDEYCRPEGLDDLYNYTNGPRRTILEVLLDFRNTAVLVPPNYLFELIPFMRPRAFSIASPPCETQHIEILVAVVEYTTNLKTRRRGTCSHWLAEYCQIGQKVGVFCEKGSLRPPPNDAHVIMIGPGTGVAPFRSMIKQNLDKWDKHLFFGCRNKNIDFNFGQEFNEMVEKGQLGFYHAVSRDSAGRKLEYVQDLIVKQPNLFSSMMVSPLPIYIYVCGRAGQMPKDVRAAMQTVFSKIGINAAKHVINGMIEQGRYQVLMY</sequence>
<dbReference type="InterPro" id="IPR039261">
    <property type="entry name" value="FNR_nucleotide-bd"/>
</dbReference>
<dbReference type="InterPro" id="IPR003097">
    <property type="entry name" value="CysJ-like_FAD-binding"/>
</dbReference>
<evidence type="ECO:0000313" key="10">
    <source>
        <dbReference type="EMBL" id="CAL8082451.1"/>
    </source>
</evidence>
<feature type="compositionally biased region" description="Polar residues" evidence="7">
    <location>
        <begin position="1330"/>
        <end position="1341"/>
    </location>
</feature>
<dbReference type="PROSITE" id="PS50902">
    <property type="entry name" value="FLAVODOXIN_LIKE"/>
    <property type="match status" value="3"/>
</dbReference>
<evidence type="ECO:0000259" key="9">
    <source>
        <dbReference type="PROSITE" id="PS51384"/>
    </source>
</evidence>
<feature type="domain" description="Flavodoxin-like" evidence="8">
    <location>
        <begin position="1353"/>
        <end position="1507"/>
    </location>
</feature>
<evidence type="ECO:0000256" key="4">
    <source>
        <dbReference type="ARBA" id="ARBA00022827"/>
    </source>
</evidence>
<feature type="domain" description="FAD-binding FR-type" evidence="9">
    <location>
        <begin position="213"/>
        <end position="458"/>
    </location>
</feature>
<feature type="domain" description="FAD-binding FR-type" evidence="9">
    <location>
        <begin position="839"/>
        <end position="1084"/>
    </location>
</feature>
<comment type="cofactor">
    <cofactor evidence="2">
        <name>FAD</name>
        <dbReference type="ChEBI" id="CHEBI:57692"/>
    </cofactor>
</comment>
<dbReference type="Gene3D" id="2.40.30.10">
    <property type="entry name" value="Translation factors"/>
    <property type="match status" value="3"/>
</dbReference>
<feature type="compositionally biased region" description="Polar residues" evidence="7">
    <location>
        <begin position="610"/>
        <end position="621"/>
    </location>
</feature>
<evidence type="ECO:0000256" key="2">
    <source>
        <dbReference type="ARBA" id="ARBA00001974"/>
    </source>
</evidence>
<dbReference type="InterPro" id="IPR008254">
    <property type="entry name" value="Flavodoxin/NO_synth"/>
</dbReference>
<evidence type="ECO:0008006" key="12">
    <source>
        <dbReference type="Google" id="ProtNLM"/>
    </source>
</evidence>
<dbReference type="InterPro" id="IPR029039">
    <property type="entry name" value="Flavoprotein-like_sf"/>
</dbReference>
<dbReference type="Pfam" id="PF00258">
    <property type="entry name" value="Flavodoxin_1"/>
    <property type="match status" value="3"/>
</dbReference>
<dbReference type="InterPro" id="IPR001433">
    <property type="entry name" value="OxRdtase_FAD/NAD-bd"/>
</dbReference>
<keyword evidence="11" id="KW-1185">Reference proteome</keyword>
<dbReference type="SUPFAM" id="SSF63380">
    <property type="entry name" value="Riboflavin synthase domain-like"/>
    <property type="match status" value="3"/>
</dbReference>
<dbReference type="SUPFAM" id="SSF52343">
    <property type="entry name" value="Ferredoxin reductase-like, C-terminal NADP-linked domain"/>
    <property type="match status" value="3"/>
</dbReference>
<dbReference type="InterPro" id="IPR001709">
    <property type="entry name" value="Flavoprot_Pyr_Nucl_cyt_Rdtase"/>
</dbReference>
<evidence type="ECO:0000256" key="6">
    <source>
        <dbReference type="ARBA" id="ARBA00023002"/>
    </source>
</evidence>
<evidence type="ECO:0000256" key="3">
    <source>
        <dbReference type="ARBA" id="ARBA00022630"/>
    </source>
</evidence>
<organism evidence="10 11">
    <name type="scientific">Orchesella dallaii</name>
    <dbReference type="NCBI Taxonomy" id="48710"/>
    <lineage>
        <taxon>Eukaryota</taxon>
        <taxon>Metazoa</taxon>
        <taxon>Ecdysozoa</taxon>
        <taxon>Arthropoda</taxon>
        <taxon>Hexapoda</taxon>
        <taxon>Collembola</taxon>
        <taxon>Entomobryomorpha</taxon>
        <taxon>Entomobryoidea</taxon>
        <taxon>Orchesellidae</taxon>
        <taxon>Orchesellinae</taxon>
        <taxon>Orchesella</taxon>
    </lineage>
</organism>
<feature type="domain" description="Flavodoxin-like" evidence="8">
    <location>
        <begin position="18"/>
        <end position="172"/>
    </location>
</feature>
<dbReference type="InterPro" id="IPR017927">
    <property type="entry name" value="FAD-bd_FR_type"/>
</dbReference>
<dbReference type="EMBL" id="CAXLJM020000015">
    <property type="protein sequence ID" value="CAL8082451.1"/>
    <property type="molecule type" value="Genomic_DNA"/>
</dbReference>
<dbReference type="PANTHER" id="PTHR19384:SF10">
    <property type="entry name" value="NADPH-DEPENDENT DIFLAVIN OXIDOREDUCTASE 1"/>
    <property type="match status" value="1"/>
</dbReference>
<feature type="domain" description="FAD-binding FR-type" evidence="9">
    <location>
        <begin position="1548"/>
        <end position="1793"/>
    </location>
</feature>
<dbReference type="Gene3D" id="3.40.50.80">
    <property type="entry name" value="Nucleotide-binding domain of ferredoxin-NADP reductase (FNR) module"/>
    <property type="match status" value="3"/>
</dbReference>
<feature type="domain" description="Flavodoxin-like" evidence="8">
    <location>
        <begin position="633"/>
        <end position="798"/>
    </location>
</feature>
<dbReference type="Gene3D" id="1.20.990.10">
    <property type="entry name" value="NADPH-cytochrome p450 Reductase, Chain A, domain 3"/>
    <property type="match status" value="3"/>
</dbReference>
<proteinExistence type="predicted"/>
<comment type="caution">
    <text evidence="10">The sequence shown here is derived from an EMBL/GenBank/DDBJ whole genome shotgun (WGS) entry which is preliminary data.</text>
</comment>
<dbReference type="Proteomes" id="UP001642540">
    <property type="component" value="Unassembled WGS sequence"/>
</dbReference>
<dbReference type="Gene3D" id="3.40.50.360">
    <property type="match status" value="3"/>
</dbReference>
<dbReference type="PANTHER" id="PTHR19384">
    <property type="entry name" value="NITRIC OXIDE SYNTHASE-RELATED"/>
    <property type="match status" value="1"/>
</dbReference>
<keyword evidence="5" id="KW-0521">NADP</keyword>
<feature type="region of interest" description="Disordered" evidence="7">
    <location>
        <begin position="602"/>
        <end position="621"/>
    </location>
</feature>